<organism evidence="2">
    <name type="scientific">marine metagenome</name>
    <dbReference type="NCBI Taxonomy" id="408172"/>
    <lineage>
        <taxon>unclassified sequences</taxon>
        <taxon>metagenomes</taxon>
        <taxon>ecological metagenomes</taxon>
    </lineage>
</organism>
<dbReference type="GO" id="GO:0006749">
    <property type="term" value="P:glutathione metabolic process"/>
    <property type="evidence" value="ECO:0007669"/>
    <property type="project" value="TreeGrafter"/>
</dbReference>
<dbReference type="GO" id="GO:0017168">
    <property type="term" value="F:5-oxoprolinase (ATP-hydrolyzing) activity"/>
    <property type="evidence" value="ECO:0007669"/>
    <property type="project" value="TreeGrafter"/>
</dbReference>
<sequence>SHDTLNAARRELRRKVDDWFEHEAVPAVKRRLQWTAEMRYRGQNYELSIPLGTDDLSAKDCEALAATFHATHKRSYGFFSEIETVEFVNMKVKAMGEYDKPPLPRLPERPAAEPAARRRTLFSTGNWYDTPVFQRDSLAAGQKLTGPAIIEQMDTTTLIFPGDSGVIDAWGNLIITLAPGNES</sequence>
<evidence type="ECO:0000259" key="1">
    <source>
        <dbReference type="Pfam" id="PF19278"/>
    </source>
</evidence>
<gene>
    <name evidence="2" type="ORF">METZ01_LOCUS467137</name>
</gene>
<feature type="non-terminal residue" evidence="2">
    <location>
        <position position="1"/>
    </location>
</feature>
<dbReference type="AlphaFoldDB" id="A0A383B376"/>
<evidence type="ECO:0000313" key="2">
    <source>
        <dbReference type="EMBL" id="SVE14283.1"/>
    </source>
</evidence>
<dbReference type="InterPro" id="IPR049517">
    <property type="entry name" value="ACX-like_C"/>
</dbReference>
<dbReference type="PANTHER" id="PTHR11365">
    <property type="entry name" value="5-OXOPROLINASE RELATED"/>
    <property type="match status" value="1"/>
</dbReference>
<dbReference type="GO" id="GO:0005829">
    <property type="term" value="C:cytosol"/>
    <property type="evidence" value="ECO:0007669"/>
    <property type="project" value="TreeGrafter"/>
</dbReference>
<protein>
    <recommendedName>
        <fullName evidence="1">Acetophenone carboxylase-like C-terminal domain-containing protein</fullName>
    </recommendedName>
</protein>
<dbReference type="PANTHER" id="PTHR11365:SF23">
    <property type="entry name" value="HYPOTHETICAL 5-OXOPROLINASE (EUROFUNG)-RELATED"/>
    <property type="match status" value="1"/>
</dbReference>
<dbReference type="Pfam" id="PF19278">
    <property type="entry name" value="Hydant_A_C"/>
    <property type="match status" value="1"/>
</dbReference>
<dbReference type="EMBL" id="UINC01197014">
    <property type="protein sequence ID" value="SVE14283.1"/>
    <property type="molecule type" value="Genomic_DNA"/>
</dbReference>
<accession>A0A383B376</accession>
<dbReference type="InterPro" id="IPR045079">
    <property type="entry name" value="Oxoprolinase-like"/>
</dbReference>
<reference evidence="2" key="1">
    <citation type="submission" date="2018-05" db="EMBL/GenBank/DDBJ databases">
        <authorList>
            <person name="Lanie J.A."/>
            <person name="Ng W.-L."/>
            <person name="Kazmierczak K.M."/>
            <person name="Andrzejewski T.M."/>
            <person name="Davidsen T.M."/>
            <person name="Wayne K.J."/>
            <person name="Tettelin H."/>
            <person name="Glass J.I."/>
            <person name="Rusch D."/>
            <person name="Podicherti R."/>
            <person name="Tsui H.-C.T."/>
            <person name="Winkler M.E."/>
        </authorList>
    </citation>
    <scope>NUCLEOTIDE SEQUENCE</scope>
</reference>
<proteinExistence type="predicted"/>
<name>A0A383B376_9ZZZZ</name>
<feature type="domain" description="Acetophenone carboxylase-like C-terminal" evidence="1">
    <location>
        <begin position="3"/>
        <end position="170"/>
    </location>
</feature>